<dbReference type="OrthoDB" id="3727474at2"/>
<evidence type="ECO:0000256" key="1">
    <source>
        <dbReference type="ARBA" id="ARBA00004651"/>
    </source>
</evidence>
<evidence type="ECO:0000256" key="8">
    <source>
        <dbReference type="SAM" id="Phobius"/>
    </source>
</evidence>
<evidence type="ECO:0000256" key="3">
    <source>
        <dbReference type="ARBA" id="ARBA00022475"/>
    </source>
</evidence>
<dbReference type="PANTHER" id="PTHR42709:SF6">
    <property type="entry name" value="UNDECAPRENYL PHOSPHATE TRANSPORTER A"/>
    <property type="match status" value="1"/>
</dbReference>
<comment type="subcellular location">
    <subcellularLocation>
        <location evidence="1">Cell membrane</location>
        <topology evidence="1">Multi-pass membrane protein</topology>
    </subcellularLocation>
</comment>
<dbReference type="PANTHER" id="PTHR42709">
    <property type="entry name" value="ALKALINE PHOSPHATASE LIKE PROTEIN"/>
    <property type="match status" value="1"/>
</dbReference>
<feature type="region of interest" description="Disordered" evidence="7">
    <location>
        <begin position="235"/>
        <end position="329"/>
    </location>
</feature>
<evidence type="ECO:0000256" key="5">
    <source>
        <dbReference type="ARBA" id="ARBA00022989"/>
    </source>
</evidence>
<proteinExistence type="inferred from homology"/>
<dbReference type="AlphaFoldDB" id="A0A7L4YQ80"/>
<feature type="transmembrane region" description="Helical" evidence="8">
    <location>
        <begin position="142"/>
        <end position="165"/>
    </location>
</feature>
<comment type="similarity">
    <text evidence="2">Belongs to the DedA family.</text>
</comment>
<sequence length="329" mass="36055">MAQTDPEQPAKPPSMWDDPRMPWGGQPTAEDKRAWWAIIALGIYGIAMMPLRPIILGMSTYALATITGSAIAMVDIGAGIQLGVESTWWLWLIIASLSIIKFDWIFWWAGKLWGHAMIEMIAGRSRWAARTARHAEALARRYGIAAVFIVGLVPFLPASVVYAFVGSARMRLRTFLIVDFASALVNRSIWMFLGYQIGDPAKRLVDLIDKYSWYIALAILGLIIIKSVRDAHREAKANSAKRADTERADTERERATLAEQARRAGLAEGLRIDEPGTADTTDAAGQSTTRSSTTGSAATGQSAAGSSAVHPSARREGAPRDRDDRTDDR</sequence>
<feature type="transmembrane region" description="Helical" evidence="8">
    <location>
        <begin position="88"/>
        <end position="110"/>
    </location>
</feature>
<keyword evidence="11" id="KW-1185">Reference proteome</keyword>
<keyword evidence="4 8" id="KW-0812">Transmembrane</keyword>
<evidence type="ECO:0000256" key="4">
    <source>
        <dbReference type="ARBA" id="ARBA00022692"/>
    </source>
</evidence>
<feature type="transmembrane region" description="Helical" evidence="8">
    <location>
        <begin position="211"/>
        <end position="228"/>
    </location>
</feature>
<dbReference type="GO" id="GO:0005886">
    <property type="term" value="C:plasma membrane"/>
    <property type="evidence" value="ECO:0007669"/>
    <property type="project" value="UniProtKB-SubCell"/>
</dbReference>
<feature type="compositionally biased region" description="Low complexity" evidence="7">
    <location>
        <begin position="283"/>
        <end position="308"/>
    </location>
</feature>
<accession>A0A7L4YQ80</accession>
<feature type="domain" description="VTT" evidence="9">
    <location>
        <begin position="76"/>
        <end position="196"/>
    </location>
</feature>
<protein>
    <recommendedName>
        <fullName evidence="9">VTT domain-containing protein</fullName>
    </recommendedName>
</protein>
<dbReference type="InterPro" id="IPR032816">
    <property type="entry name" value="VTT_dom"/>
</dbReference>
<name>A0A7L4YQ80_9ACTN</name>
<evidence type="ECO:0000313" key="10">
    <source>
        <dbReference type="EMBL" id="QHC01228.1"/>
    </source>
</evidence>
<evidence type="ECO:0000256" key="2">
    <source>
        <dbReference type="ARBA" id="ARBA00010792"/>
    </source>
</evidence>
<dbReference type="Proteomes" id="UP000463857">
    <property type="component" value="Chromosome"/>
</dbReference>
<dbReference type="EMBL" id="CP047156">
    <property type="protein sequence ID" value="QHC01228.1"/>
    <property type="molecule type" value="Genomic_DNA"/>
</dbReference>
<dbReference type="KEGG" id="eke:EK0264_13635"/>
<feature type="compositionally biased region" description="Basic and acidic residues" evidence="7">
    <location>
        <begin position="235"/>
        <end position="262"/>
    </location>
</feature>
<evidence type="ECO:0000256" key="7">
    <source>
        <dbReference type="SAM" id="MobiDB-lite"/>
    </source>
</evidence>
<feature type="region of interest" description="Disordered" evidence="7">
    <location>
        <begin position="1"/>
        <end position="23"/>
    </location>
</feature>
<dbReference type="Pfam" id="PF09335">
    <property type="entry name" value="VTT_dom"/>
    <property type="match status" value="1"/>
</dbReference>
<keyword evidence="3" id="KW-1003">Cell membrane</keyword>
<evidence type="ECO:0000313" key="11">
    <source>
        <dbReference type="Proteomes" id="UP000463857"/>
    </source>
</evidence>
<keyword evidence="6 8" id="KW-0472">Membrane</keyword>
<evidence type="ECO:0000256" key="6">
    <source>
        <dbReference type="ARBA" id="ARBA00023136"/>
    </source>
</evidence>
<reference evidence="10 11" key="1">
    <citation type="journal article" date="2018" name="Int. J. Syst. Evol. Microbiol.">
        <title>Epidermidibacterium keratini gen. nov., sp. nov., a member of the family Sporichthyaceae, isolated from keratin epidermis.</title>
        <authorList>
            <person name="Lee D.G."/>
            <person name="Trujillo M.E."/>
            <person name="Kang S."/>
            <person name="Nam J.J."/>
            <person name="Kim Y.J."/>
        </authorList>
    </citation>
    <scope>NUCLEOTIDE SEQUENCE [LARGE SCALE GENOMIC DNA]</scope>
    <source>
        <strain evidence="10 11">EPI-7</strain>
    </source>
</reference>
<dbReference type="InParanoid" id="A0A7L4YQ80"/>
<organism evidence="10 11">
    <name type="scientific">Epidermidibacterium keratini</name>
    <dbReference type="NCBI Taxonomy" id="1891644"/>
    <lineage>
        <taxon>Bacteria</taxon>
        <taxon>Bacillati</taxon>
        <taxon>Actinomycetota</taxon>
        <taxon>Actinomycetes</taxon>
        <taxon>Sporichthyales</taxon>
        <taxon>Sporichthyaceae</taxon>
        <taxon>Epidermidibacterium</taxon>
    </lineage>
</organism>
<dbReference type="RefSeq" id="WP_159546365.1">
    <property type="nucleotide sequence ID" value="NZ_CP047156.1"/>
</dbReference>
<feature type="transmembrane region" description="Helical" evidence="8">
    <location>
        <begin position="63"/>
        <end position="82"/>
    </location>
</feature>
<feature type="compositionally biased region" description="Basic and acidic residues" evidence="7">
    <location>
        <begin position="313"/>
        <end position="329"/>
    </location>
</feature>
<feature type="transmembrane region" description="Helical" evidence="8">
    <location>
        <begin position="34"/>
        <end position="51"/>
    </location>
</feature>
<dbReference type="InterPro" id="IPR051311">
    <property type="entry name" value="DedA_domain"/>
</dbReference>
<keyword evidence="5 8" id="KW-1133">Transmembrane helix</keyword>
<gene>
    <name evidence="10" type="ORF">EK0264_13635</name>
</gene>
<evidence type="ECO:0000259" key="9">
    <source>
        <dbReference type="Pfam" id="PF09335"/>
    </source>
</evidence>